<gene>
    <name evidence="5" type="ORF">J2W55_003570</name>
</gene>
<dbReference type="Pfam" id="PF19500">
    <property type="entry name" value="DUF6035"/>
    <property type="match status" value="1"/>
</dbReference>
<dbReference type="RefSeq" id="WP_310098474.1">
    <property type="nucleotide sequence ID" value="NZ_JAVDUU010000003.1"/>
</dbReference>
<evidence type="ECO:0000256" key="1">
    <source>
        <dbReference type="SAM" id="Coils"/>
    </source>
</evidence>
<sequence length="597" mass="70978">MMAIRRTIEDVFDIQKGVEVYASEFFRKPFDELTQARNEQERANQGKRGKWLVCATCGENIRIRGGKSPEEILEPGKGFHFAHLHSSADCPIKTTSKYTRQDINRMRYRGIAEGEPHIELKARLYQGLNLNAINKGQVSELQLEKIIRSLDENEWRKPDINLLFDNRRLAVELQLSTTWLDVIVGRQEFYRLEGIFILWVFNEFDYKDSSRKLAFSDIIYTNNYNAFIFDEEARAATLREKDLVLKCYYQHHYADKGQVYSKWESKLITLDELTFDADTLKVYYRDIALEKRIAKESVKQYKEQRLKEKEEERDERNRMRGVRQRHESDHAKLQKEIKETDKEIEKLEKRLKETLESEEKSQTALQQAKFTADNIASKLDGYWSRLPEPVEILKADLRQRRKQSDTELKALEGQFEKLKQKDEYYRKGRVKRVNEKEYHVLDRNNQWDFITKNAERLYAYRTDHEKNLFASAPELQPLNNHKAQQMRHTPQLEFVIDYSEEFKANTIDLNKVKEAIDIIKAKQADFDGKISRVLTKSLKKFYEESIIKYNNEAEIMESELASKRLARHQLVIKTDELFSEIINLDYLDYYDDEDRYN</sequence>
<dbReference type="InterPro" id="IPR057152">
    <property type="entry name" value="DUF7830"/>
</dbReference>
<keyword evidence="1" id="KW-0175">Coiled coil</keyword>
<feature type="coiled-coil region" evidence="1">
    <location>
        <begin position="394"/>
        <end position="421"/>
    </location>
</feature>
<keyword evidence="6" id="KW-1185">Reference proteome</keyword>
<proteinExistence type="predicted"/>
<protein>
    <submittedName>
        <fullName evidence="5">Competence CoiA-like predicted nuclease</fullName>
    </submittedName>
</protein>
<feature type="region of interest" description="Disordered" evidence="2">
    <location>
        <begin position="304"/>
        <end position="332"/>
    </location>
</feature>
<evidence type="ECO:0000259" key="3">
    <source>
        <dbReference type="Pfam" id="PF19500"/>
    </source>
</evidence>
<dbReference type="Pfam" id="PF25169">
    <property type="entry name" value="DUF7830"/>
    <property type="match status" value="1"/>
</dbReference>
<reference evidence="5 6" key="1">
    <citation type="submission" date="2023-07" db="EMBL/GenBank/DDBJ databases">
        <title>Sorghum-associated microbial communities from plants grown in Nebraska, USA.</title>
        <authorList>
            <person name="Schachtman D."/>
        </authorList>
    </citation>
    <scope>NUCLEOTIDE SEQUENCE [LARGE SCALE GENOMIC DNA]</scope>
    <source>
        <strain evidence="5 6">3262</strain>
    </source>
</reference>
<evidence type="ECO:0000259" key="4">
    <source>
        <dbReference type="Pfam" id="PF25169"/>
    </source>
</evidence>
<organism evidence="5 6">
    <name type="scientific">Mucilaginibacter pocheonensis</name>
    <dbReference type="NCBI Taxonomy" id="398050"/>
    <lineage>
        <taxon>Bacteria</taxon>
        <taxon>Pseudomonadati</taxon>
        <taxon>Bacteroidota</taxon>
        <taxon>Sphingobacteriia</taxon>
        <taxon>Sphingobacteriales</taxon>
        <taxon>Sphingobacteriaceae</taxon>
        <taxon>Mucilaginibacter</taxon>
    </lineage>
</organism>
<dbReference type="Proteomes" id="UP001247620">
    <property type="component" value="Unassembled WGS sequence"/>
</dbReference>
<dbReference type="InterPro" id="IPR046099">
    <property type="entry name" value="DUF6035"/>
</dbReference>
<name>A0ABU1TEB8_9SPHI</name>
<accession>A0ABU1TEB8</accession>
<dbReference type="EMBL" id="JAVDUU010000003">
    <property type="protein sequence ID" value="MDR6943717.1"/>
    <property type="molecule type" value="Genomic_DNA"/>
</dbReference>
<evidence type="ECO:0000313" key="5">
    <source>
        <dbReference type="EMBL" id="MDR6943717.1"/>
    </source>
</evidence>
<feature type="domain" description="DUF6035" evidence="3">
    <location>
        <begin position="113"/>
        <end position="286"/>
    </location>
</feature>
<feature type="domain" description="DUF7830" evidence="4">
    <location>
        <begin position="19"/>
        <end position="97"/>
    </location>
</feature>
<evidence type="ECO:0000256" key="2">
    <source>
        <dbReference type="SAM" id="MobiDB-lite"/>
    </source>
</evidence>
<evidence type="ECO:0000313" key="6">
    <source>
        <dbReference type="Proteomes" id="UP001247620"/>
    </source>
</evidence>
<comment type="caution">
    <text evidence="5">The sequence shown here is derived from an EMBL/GenBank/DDBJ whole genome shotgun (WGS) entry which is preliminary data.</text>
</comment>